<accession>A0ABS7U771</accession>
<evidence type="ECO:0000313" key="3">
    <source>
        <dbReference type="Proteomes" id="UP000780875"/>
    </source>
</evidence>
<dbReference type="EMBL" id="JAIQZJ010000001">
    <property type="protein sequence ID" value="MBZ5736596.1"/>
    <property type="molecule type" value="Genomic_DNA"/>
</dbReference>
<evidence type="ECO:0000256" key="1">
    <source>
        <dbReference type="ARBA" id="ARBA00023284"/>
    </source>
</evidence>
<evidence type="ECO:0000313" key="2">
    <source>
        <dbReference type="EMBL" id="MBZ5736596.1"/>
    </source>
</evidence>
<protein>
    <submittedName>
        <fullName evidence="2">SelT/SelW/SelH family protein</fullName>
    </submittedName>
</protein>
<gene>
    <name evidence="2" type="ORF">K8U61_00375</name>
</gene>
<dbReference type="NCBIfam" id="TIGR02174">
    <property type="entry name" value="CXXU_selWTH"/>
    <property type="match status" value="1"/>
</dbReference>
<keyword evidence="3" id="KW-1185">Reference proteome</keyword>
<proteinExistence type="predicted"/>
<reference evidence="2 3" key="1">
    <citation type="submission" date="2021-09" db="EMBL/GenBank/DDBJ databases">
        <title>Whole genome sequence of Nocardioides sp. GBK3QG-3.</title>
        <authorList>
            <person name="Tuo L."/>
        </authorList>
    </citation>
    <scope>NUCLEOTIDE SEQUENCE [LARGE SCALE GENOMIC DNA]</scope>
    <source>
        <strain evidence="2 3">GBK3QG-3</strain>
    </source>
</reference>
<organism evidence="2 3">
    <name type="scientific">Nocardioides mangrovi</name>
    <dbReference type="NCBI Taxonomy" id="2874580"/>
    <lineage>
        <taxon>Bacteria</taxon>
        <taxon>Bacillati</taxon>
        <taxon>Actinomycetota</taxon>
        <taxon>Actinomycetes</taxon>
        <taxon>Propionibacteriales</taxon>
        <taxon>Nocardioidaceae</taxon>
        <taxon>Nocardioides</taxon>
    </lineage>
</organism>
<dbReference type="PANTHER" id="PTHR36417:SF2">
    <property type="entry name" value="SELENOPROTEIN DOMAIN PROTEIN (AFU_ORTHOLOGUE AFUA_1G05220)"/>
    <property type="match status" value="1"/>
</dbReference>
<dbReference type="RefSeq" id="WP_224120971.1">
    <property type="nucleotide sequence ID" value="NZ_JAIQZJ010000001.1"/>
</dbReference>
<dbReference type="SUPFAM" id="SSF52833">
    <property type="entry name" value="Thioredoxin-like"/>
    <property type="match status" value="1"/>
</dbReference>
<dbReference type="Pfam" id="PF10262">
    <property type="entry name" value="Rdx"/>
    <property type="match status" value="1"/>
</dbReference>
<dbReference type="Gene3D" id="3.40.30.10">
    <property type="entry name" value="Glutaredoxin"/>
    <property type="match status" value="1"/>
</dbReference>
<keyword evidence="1" id="KW-0676">Redox-active center</keyword>
<name>A0ABS7U771_9ACTN</name>
<comment type="caution">
    <text evidence="2">The sequence shown here is derived from an EMBL/GenBank/DDBJ whole genome shotgun (WGS) entry which is preliminary data.</text>
</comment>
<dbReference type="Proteomes" id="UP000780875">
    <property type="component" value="Unassembled WGS sequence"/>
</dbReference>
<dbReference type="InterPro" id="IPR036249">
    <property type="entry name" value="Thioredoxin-like_sf"/>
</dbReference>
<sequence>MTGPRVTIAYCTRCRWLLRAQWYAAELLQTFEAELGEVALVPASAEGEAGVFRIEVDGTSVWNRKRDGGFPEITELKRRVRDLVAPDKPLGHADR</sequence>
<dbReference type="InterPro" id="IPR011893">
    <property type="entry name" value="Selenoprotein_Rdx-typ"/>
</dbReference>
<dbReference type="PANTHER" id="PTHR36417">
    <property type="entry name" value="SELENOPROTEIN DOMAIN PROTEIN (AFU_ORTHOLOGUE AFUA_1G05220)"/>
    <property type="match status" value="1"/>
</dbReference>